<dbReference type="GO" id="GO:0009055">
    <property type="term" value="F:electron transfer activity"/>
    <property type="evidence" value="ECO:0007669"/>
    <property type="project" value="TreeGrafter"/>
</dbReference>
<dbReference type="GO" id="GO:0016491">
    <property type="term" value="F:oxidoreductase activity"/>
    <property type="evidence" value="ECO:0007669"/>
    <property type="project" value="UniProtKB-KW"/>
</dbReference>
<evidence type="ECO:0000256" key="4">
    <source>
        <dbReference type="ARBA" id="ARBA00023002"/>
    </source>
</evidence>
<dbReference type="Gene3D" id="2.40.40.20">
    <property type="match status" value="1"/>
</dbReference>
<dbReference type="Pfam" id="PF01568">
    <property type="entry name" value="Molydop_binding"/>
    <property type="match status" value="1"/>
</dbReference>
<dbReference type="AlphaFoldDB" id="A0A0F9V8C7"/>
<dbReference type="InterPro" id="IPR006655">
    <property type="entry name" value="Mopterin_OxRdtase_prok_CS"/>
</dbReference>
<reference evidence="6" key="1">
    <citation type="journal article" date="2015" name="Nature">
        <title>Complex archaea that bridge the gap between prokaryotes and eukaryotes.</title>
        <authorList>
            <person name="Spang A."/>
            <person name="Saw J.H."/>
            <person name="Jorgensen S.L."/>
            <person name="Zaremba-Niedzwiedzka K."/>
            <person name="Martijn J."/>
            <person name="Lind A.E."/>
            <person name="van Eijk R."/>
            <person name="Schleper C."/>
            <person name="Guy L."/>
            <person name="Ettema T.J."/>
        </authorList>
    </citation>
    <scope>NUCLEOTIDE SEQUENCE</scope>
</reference>
<dbReference type="PANTHER" id="PTHR43742">
    <property type="entry name" value="TRIMETHYLAMINE-N-OXIDE REDUCTASE"/>
    <property type="match status" value="1"/>
</dbReference>
<comment type="cofactor">
    <cofactor evidence="1">
        <name>Mo-bis(molybdopterin guanine dinucleotide)</name>
        <dbReference type="ChEBI" id="CHEBI:60539"/>
    </cofactor>
</comment>
<dbReference type="GO" id="GO:0043546">
    <property type="term" value="F:molybdopterin cofactor binding"/>
    <property type="evidence" value="ECO:0007669"/>
    <property type="project" value="InterPro"/>
</dbReference>
<dbReference type="InterPro" id="IPR050612">
    <property type="entry name" value="Prok_Mopterin_Oxidored"/>
</dbReference>
<evidence type="ECO:0000256" key="2">
    <source>
        <dbReference type="ARBA" id="ARBA00022505"/>
    </source>
</evidence>
<protein>
    <recommendedName>
        <fullName evidence="5">Molybdopterin dinucleotide-binding domain-containing protein</fullName>
    </recommendedName>
</protein>
<dbReference type="PANTHER" id="PTHR43742:SF3">
    <property type="entry name" value="DIMETHYL SULFOXIDE REDUCTASE DMSA"/>
    <property type="match status" value="1"/>
</dbReference>
<proteinExistence type="predicted"/>
<dbReference type="GO" id="GO:0030151">
    <property type="term" value="F:molybdenum ion binding"/>
    <property type="evidence" value="ECO:0007669"/>
    <property type="project" value="TreeGrafter"/>
</dbReference>
<keyword evidence="2" id="KW-0500">Molybdenum</keyword>
<evidence type="ECO:0000259" key="5">
    <source>
        <dbReference type="Pfam" id="PF01568"/>
    </source>
</evidence>
<evidence type="ECO:0000256" key="1">
    <source>
        <dbReference type="ARBA" id="ARBA00001942"/>
    </source>
</evidence>
<dbReference type="GO" id="GO:0009061">
    <property type="term" value="P:anaerobic respiration"/>
    <property type="evidence" value="ECO:0007669"/>
    <property type="project" value="TreeGrafter"/>
</dbReference>
<dbReference type="EMBL" id="LAZR01000419">
    <property type="protein sequence ID" value="KKN69761.1"/>
    <property type="molecule type" value="Genomic_DNA"/>
</dbReference>
<gene>
    <name evidence="6" type="ORF">LCGC14_0437900</name>
</gene>
<dbReference type="GO" id="GO:0030288">
    <property type="term" value="C:outer membrane-bounded periplasmic space"/>
    <property type="evidence" value="ECO:0007669"/>
    <property type="project" value="TreeGrafter"/>
</dbReference>
<feature type="domain" description="Molybdopterin dinucleotide-binding" evidence="5">
    <location>
        <begin position="2"/>
        <end position="98"/>
    </location>
</feature>
<sequence>IRRSHSQFDNIPWLRELVTQEIFISTADAEPRGIKTGDLVRVFNDRGEMIIPVRVSERIMPGVVDLPQGAWYAPDENGVDRGGCANVLTLDRTSPAGGLVTNCALVQIEKSNGGK</sequence>
<dbReference type="InterPro" id="IPR006657">
    <property type="entry name" value="MoPterin_dinucl-bd_dom"/>
</dbReference>
<organism evidence="6">
    <name type="scientific">marine sediment metagenome</name>
    <dbReference type="NCBI Taxonomy" id="412755"/>
    <lineage>
        <taxon>unclassified sequences</taxon>
        <taxon>metagenomes</taxon>
        <taxon>ecological metagenomes</taxon>
    </lineage>
</organism>
<keyword evidence="3" id="KW-0479">Metal-binding</keyword>
<accession>A0A0F9V8C7</accession>
<feature type="non-terminal residue" evidence="6">
    <location>
        <position position="1"/>
    </location>
</feature>
<name>A0A0F9V8C7_9ZZZZ</name>
<dbReference type="InterPro" id="IPR009010">
    <property type="entry name" value="Asp_de-COase-like_dom_sf"/>
</dbReference>
<keyword evidence="4" id="KW-0560">Oxidoreductase</keyword>
<evidence type="ECO:0000256" key="3">
    <source>
        <dbReference type="ARBA" id="ARBA00022723"/>
    </source>
</evidence>
<dbReference type="PROSITE" id="PS00932">
    <property type="entry name" value="MOLYBDOPTERIN_PROK_3"/>
    <property type="match status" value="1"/>
</dbReference>
<comment type="caution">
    <text evidence="6">The sequence shown here is derived from an EMBL/GenBank/DDBJ whole genome shotgun (WGS) entry which is preliminary data.</text>
</comment>
<dbReference type="SUPFAM" id="SSF50692">
    <property type="entry name" value="ADC-like"/>
    <property type="match status" value="1"/>
</dbReference>
<evidence type="ECO:0000313" key="6">
    <source>
        <dbReference type="EMBL" id="KKN69761.1"/>
    </source>
</evidence>